<dbReference type="Pfam" id="PF13649">
    <property type="entry name" value="Methyltransf_25"/>
    <property type="match status" value="1"/>
</dbReference>
<name>A0A8K0ED37_BRALA</name>
<dbReference type="Gene3D" id="3.40.50.150">
    <property type="entry name" value="Vaccinia Virus protein VP39"/>
    <property type="match status" value="1"/>
</dbReference>
<dbReference type="AlphaFoldDB" id="A0A8K0ED37"/>
<dbReference type="PANTHER" id="PTHR43591">
    <property type="entry name" value="METHYLTRANSFERASE"/>
    <property type="match status" value="1"/>
</dbReference>
<dbReference type="InterPro" id="IPR041698">
    <property type="entry name" value="Methyltransf_25"/>
</dbReference>
<dbReference type="InterPro" id="IPR029063">
    <property type="entry name" value="SAM-dependent_MTases_sf"/>
</dbReference>
<dbReference type="SUPFAM" id="SSF53335">
    <property type="entry name" value="S-adenosyl-L-methionine-dependent methyltransferases"/>
    <property type="match status" value="1"/>
</dbReference>
<evidence type="ECO:0000313" key="3">
    <source>
        <dbReference type="Proteomes" id="UP000838412"/>
    </source>
</evidence>
<dbReference type="PANTHER" id="PTHR43591:SF101">
    <property type="entry name" value="METHYLTRANSFERASE-LIKE PROTEIN 27"/>
    <property type="match status" value="1"/>
</dbReference>
<accession>A0A8K0ED37</accession>
<evidence type="ECO:0000259" key="1">
    <source>
        <dbReference type="Pfam" id="PF13649"/>
    </source>
</evidence>
<organism evidence="2 3">
    <name type="scientific">Branchiostoma lanceolatum</name>
    <name type="common">Common lancelet</name>
    <name type="synonym">Amphioxus lanceolatum</name>
    <dbReference type="NCBI Taxonomy" id="7740"/>
    <lineage>
        <taxon>Eukaryota</taxon>
        <taxon>Metazoa</taxon>
        <taxon>Chordata</taxon>
        <taxon>Cephalochordata</taxon>
        <taxon>Leptocardii</taxon>
        <taxon>Amphioxiformes</taxon>
        <taxon>Branchiostomatidae</taxon>
        <taxon>Branchiostoma</taxon>
    </lineage>
</organism>
<proteinExistence type="predicted"/>
<feature type="domain" description="Methyltransferase" evidence="1">
    <location>
        <begin position="189"/>
        <end position="280"/>
    </location>
</feature>
<sequence>MSATKDPAVSKEKVLGITRPGIKNDEVLDLYKTWSKEYDKDLDEEEYGGPRKVAQTLAAALGEGSAARVLDVAAALGEGSAARVLDVAAGLGEGSAARVLDVAAGLGEGSAARVLDVAAGLGEGSAARVLDVAAGLGEGSAARVLDVAAALGEGSAARVLDAAAGQGEGSAARVLDVAAALGEGSAARVLDVAAGTGLCGLELSKVGFSNVDALDASQEMLDVAKTKNVYKNFLKEFLGPNRLNIDDDTYDVVTGSGLFSNGHVKSDCLDELIRVVKPGGVVCLALREVLLRTSEDCKALEPRMAALQTKGRWEQIRRDVFPGYVIGFDGVLYLFKVT</sequence>
<gene>
    <name evidence="2" type="primary">WBSCR27</name>
    <name evidence="2" type="ORF">BLAG_LOCUS9089</name>
</gene>
<dbReference type="CDD" id="cd02440">
    <property type="entry name" value="AdoMet_MTases"/>
    <property type="match status" value="1"/>
</dbReference>
<dbReference type="Proteomes" id="UP000838412">
    <property type="component" value="Chromosome 16"/>
</dbReference>
<dbReference type="OrthoDB" id="3647at2759"/>
<keyword evidence="3" id="KW-1185">Reference proteome</keyword>
<evidence type="ECO:0000313" key="2">
    <source>
        <dbReference type="EMBL" id="CAH1247416.1"/>
    </source>
</evidence>
<protein>
    <submittedName>
        <fullName evidence="2">WBSCR27 protein</fullName>
    </submittedName>
</protein>
<reference evidence="2" key="1">
    <citation type="submission" date="2022-01" db="EMBL/GenBank/DDBJ databases">
        <authorList>
            <person name="Braso-Vives M."/>
        </authorList>
    </citation>
    <scope>NUCLEOTIDE SEQUENCE</scope>
</reference>
<dbReference type="EMBL" id="OV696701">
    <property type="protein sequence ID" value="CAH1247416.1"/>
    <property type="molecule type" value="Genomic_DNA"/>
</dbReference>